<sequence length="325" mass="35173">MSLRVLSSPLRRCLLTNKVLPCEMMVRFELARPPSTSTSSNSRLVLQPSRVLHPRFEDRLSRQGSTGKAMWVTCWAEAVAVLAQKGSYKRLNSSAVMLPPRAVTAHVHSLLARRVAHEAELVAERVKAWPAASIPDVRRAPVLRVRVDELESTARELDAAGRRLVGVLDLSPLPSTGEVADPAPRGPFSSNVPLASAASSARRYHLPTFLTGLVLPPSSLSPPSPTADPPDPSAHLLALTRHPLDSLVDFLSRRLARLDSTSSPSPPPPSEGDLFVLSAPKACDDAAAQRQAEDLVPLVLALERCRMWSGEAWAGERGEEEENAS</sequence>
<accession>A0A0N8PZN8</accession>
<dbReference type="OrthoDB" id="3363286at2759"/>
<keyword evidence="2" id="KW-1185">Reference proteome</keyword>
<reference evidence="1 2" key="1">
    <citation type="journal article" date="2015" name="Front. Microbiol.">
        <title>Genome sequence of the plant growth promoting endophytic yeast Rhodotorula graminis WP1.</title>
        <authorList>
            <person name="Firrincieli A."/>
            <person name="Otillar R."/>
            <person name="Salamov A."/>
            <person name="Schmutz J."/>
            <person name="Khan Z."/>
            <person name="Redman R.S."/>
            <person name="Fleck N.D."/>
            <person name="Lindquist E."/>
            <person name="Grigoriev I.V."/>
            <person name="Doty S.L."/>
        </authorList>
    </citation>
    <scope>NUCLEOTIDE SEQUENCE [LARGE SCALE GENOMIC DNA]</scope>
    <source>
        <strain evidence="1 2">WP1</strain>
    </source>
</reference>
<evidence type="ECO:0000313" key="2">
    <source>
        <dbReference type="Proteomes" id="UP000053890"/>
    </source>
</evidence>
<name>A0A0N8PZN8_RHOGW</name>
<organism evidence="1 2">
    <name type="scientific">Rhodotorula graminis (strain WP1)</name>
    <dbReference type="NCBI Taxonomy" id="578459"/>
    <lineage>
        <taxon>Eukaryota</taxon>
        <taxon>Fungi</taxon>
        <taxon>Dikarya</taxon>
        <taxon>Basidiomycota</taxon>
        <taxon>Pucciniomycotina</taxon>
        <taxon>Microbotryomycetes</taxon>
        <taxon>Sporidiobolales</taxon>
        <taxon>Sporidiobolaceae</taxon>
        <taxon>Rhodotorula</taxon>
    </lineage>
</organism>
<dbReference type="AlphaFoldDB" id="A0A0N8PZN8"/>
<dbReference type="STRING" id="578459.A0A0N8PZN8"/>
<dbReference type="GeneID" id="28975238"/>
<proteinExistence type="predicted"/>
<dbReference type="Proteomes" id="UP000053890">
    <property type="component" value="Unassembled WGS sequence"/>
</dbReference>
<evidence type="ECO:0000313" key="1">
    <source>
        <dbReference type="EMBL" id="KPV72845.1"/>
    </source>
</evidence>
<dbReference type="OMA" id="ERRWWSS"/>
<dbReference type="RefSeq" id="XP_018268894.1">
    <property type="nucleotide sequence ID" value="XM_018414790.1"/>
</dbReference>
<protein>
    <submittedName>
        <fullName evidence="1">Uncharacterized protein</fullName>
    </submittedName>
</protein>
<dbReference type="EMBL" id="KQ474085">
    <property type="protein sequence ID" value="KPV72845.1"/>
    <property type="molecule type" value="Genomic_DNA"/>
</dbReference>
<gene>
    <name evidence="1" type="ORF">RHOBADRAFT_46435</name>
</gene>